<dbReference type="AlphaFoldDB" id="A0A094S9M4"/>
<dbReference type="PANTHER" id="PTHR11941:SF169">
    <property type="entry name" value="(7AS)-7A-METHYL-1,5-DIOXO-2,3,5,6,7,7A-HEXAHYDRO-1H-INDENE-CARBOXYL-COA HYDROLASE"/>
    <property type="match status" value="1"/>
</dbReference>
<evidence type="ECO:0000313" key="5">
    <source>
        <dbReference type="EMBL" id="KGA14693.1"/>
    </source>
</evidence>
<dbReference type="GO" id="GO:0006635">
    <property type="term" value="P:fatty acid beta-oxidation"/>
    <property type="evidence" value="ECO:0007669"/>
    <property type="project" value="TreeGrafter"/>
</dbReference>
<name>A0A094S9M4_9ZZZZ</name>
<comment type="caution">
    <text evidence="5">The sequence shown here is derived from an EMBL/GenBank/DDBJ whole genome shotgun (WGS) entry which is preliminary data.</text>
</comment>
<sequence length="247" mass="25634">MEILTELTNNILVITLNRPEAGNALNGALSEGLSNALADAATNPEVRAIIVTGAGEKIFCAGMDLKAFAAGEDLAKIGMGFTALRQCTKPLIAAVNGHALAGGFEVVMLCDLIVSIDTARFGIPEVKRGLFAAGGGVRLPARIPLAVAMEMGLTGDPIDAARAKELGLINQVVPASELLEAAKALAARITVNGPLAVQATKQLMLDEIGDGNPALLGQLQRTVFSSEDAKEGPRAFAEKRAPNWQGK</sequence>
<dbReference type="Pfam" id="PF00378">
    <property type="entry name" value="ECH_1"/>
    <property type="match status" value="1"/>
</dbReference>
<keyword evidence="2" id="KW-0443">Lipid metabolism</keyword>
<feature type="compositionally biased region" description="Basic and acidic residues" evidence="4">
    <location>
        <begin position="227"/>
        <end position="241"/>
    </location>
</feature>
<dbReference type="PANTHER" id="PTHR11941">
    <property type="entry name" value="ENOYL-COA HYDRATASE-RELATED"/>
    <property type="match status" value="1"/>
</dbReference>
<dbReference type="InterPro" id="IPR001753">
    <property type="entry name" value="Enoyl-CoA_hydra/iso"/>
</dbReference>
<gene>
    <name evidence="5" type="ORF">GM51_16615</name>
</gene>
<organism evidence="5">
    <name type="scientific">freshwater metagenome</name>
    <dbReference type="NCBI Taxonomy" id="449393"/>
    <lineage>
        <taxon>unclassified sequences</taxon>
        <taxon>metagenomes</taxon>
        <taxon>ecological metagenomes</taxon>
    </lineage>
</organism>
<dbReference type="InterPro" id="IPR018376">
    <property type="entry name" value="Enoyl-CoA_hyd/isom_CS"/>
</dbReference>
<dbReference type="InterPro" id="IPR029045">
    <property type="entry name" value="ClpP/crotonase-like_dom_sf"/>
</dbReference>
<evidence type="ECO:0000256" key="3">
    <source>
        <dbReference type="ARBA" id="ARBA00023239"/>
    </source>
</evidence>
<dbReference type="CDD" id="cd06558">
    <property type="entry name" value="crotonase-like"/>
    <property type="match status" value="1"/>
</dbReference>
<proteinExistence type="inferred from homology"/>
<dbReference type="PROSITE" id="PS00166">
    <property type="entry name" value="ENOYL_COA_HYDRATASE"/>
    <property type="match status" value="1"/>
</dbReference>
<dbReference type="InterPro" id="IPR014748">
    <property type="entry name" value="Enoyl-CoA_hydra_C"/>
</dbReference>
<accession>A0A094S9M4</accession>
<reference evidence="5" key="1">
    <citation type="submission" date="2014-06" db="EMBL/GenBank/DDBJ databases">
        <title>Key roles for freshwater Actinobacteria revealed by deep metagenomic sequencing.</title>
        <authorList>
            <person name="Ghai R."/>
            <person name="Mizuno C.M."/>
            <person name="Picazo A."/>
            <person name="Camacho A."/>
            <person name="Rodriguez-Valera F."/>
        </authorList>
    </citation>
    <scope>NUCLEOTIDE SEQUENCE</scope>
</reference>
<comment type="similarity">
    <text evidence="1">Belongs to the enoyl-CoA hydratase/isomerase family.</text>
</comment>
<dbReference type="Gene3D" id="1.10.12.10">
    <property type="entry name" value="Lyase 2-enoyl-coa Hydratase, Chain A, domain 2"/>
    <property type="match status" value="1"/>
</dbReference>
<protein>
    <submittedName>
        <fullName evidence="5">Enoyl-CoA hydratase</fullName>
    </submittedName>
</protein>
<feature type="region of interest" description="Disordered" evidence="4">
    <location>
        <begin position="227"/>
        <end position="247"/>
    </location>
</feature>
<evidence type="ECO:0000256" key="2">
    <source>
        <dbReference type="ARBA" id="ARBA00023098"/>
    </source>
</evidence>
<evidence type="ECO:0000256" key="1">
    <source>
        <dbReference type="ARBA" id="ARBA00005254"/>
    </source>
</evidence>
<evidence type="ECO:0000256" key="4">
    <source>
        <dbReference type="SAM" id="MobiDB-lite"/>
    </source>
</evidence>
<dbReference type="SUPFAM" id="SSF52096">
    <property type="entry name" value="ClpP/crotonase"/>
    <property type="match status" value="1"/>
</dbReference>
<dbReference type="GO" id="GO:0016829">
    <property type="term" value="F:lyase activity"/>
    <property type="evidence" value="ECO:0007669"/>
    <property type="project" value="UniProtKB-KW"/>
</dbReference>
<dbReference type="Gene3D" id="3.90.226.10">
    <property type="entry name" value="2-enoyl-CoA Hydratase, Chain A, domain 1"/>
    <property type="match status" value="1"/>
</dbReference>
<dbReference type="EMBL" id="JNSL01000139">
    <property type="protein sequence ID" value="KGA14693.1"/>
    <property type="molecule type" value="Genomic_DNA"/>
</dbReference>
<keyword evidence="3" id="KW-0456">Lyase</keyword>